<evidence type="ECO:0000313" key="4">
    <source>
        <dbReference type="Proteomes" id="UP000673447"/>
    </source>
</evidence>
<proteinExistence type="predicted"/>
<evidence type="ECO:0008006" key="5">
    <source>
        <dbReference type="Google" id="ProtNLM"/>
    </source>
</evidence>
<organism evidence="3 4">
    <name type="scientific">Pseudoxanthomonas helianthi</name>
    <dbReference type="NCBI Taxonomy" id="1453541"/>
    <lineage>
        <taxon>Bacteria</taxon>
        <taxon>Pseudomonadati</taxon>
        <taxon>Pseudomonadota</taxon>
        <taxon>Gammaproteobacteria</taxon>
        <taxon>Lysobacterales</taxon>
        <taxon>Lysobacteraceae</taxon>
        <taxon>Pseudoxanthomonas</taxon>
    </lineage>
</organism>
<name>A0A941AUM6_9GAMM</name>
<sequence length="141" mass="15202">MAARKKPAAKKIPAKTPETSLRHLWLAGLGVVAIARRETRNAANDAVARIDALKQRAARLAGEAQDNVRGGIASVREQGEARVGQFSAEVEARLAPVLAKLGLKPKPATRSRKTTKKAAKAVRRTTTRGKKVAKRIAAKRR</sequence>
<reference evidence="3" key="1">
    <citation type="journal article" date="2016" name="Int. J. Syst. Evol. Microbiol.">
        <title>Pseudoxanthomonas helianthi sp. nov., isolated from roots of Jerusalem artichoke (Helianthus tuberosus).</title>
        <authorList>
            <person name="Kittiwongwattana C."/>
            <person name="Thawai C."/>
        </authorList>
    </citation>
    <scope>NUCLEOTIDE SEQUENCE</scope>
    <source>
        <strain evidence="3">110414</strain>
    </source>
</reference>
<reference evidence="3" key="2">
    <citation type="submission" date="2021-03" db="EMBL/GenBank/DDBJ databases">
        <authorList>
            <person name="Cao W."/>
        </authorList>
    </citation>
    <scope>NUCLEOTIDE SEQUENCE</scope>
    <source>
        <strain evidence="3">110414</strain>
    </source>
</reference>
<feature type="coiled-coil region" evidence="1">
    <location>
        <begin position="36"/>
        <end position="63"/>
    </location>
</feature>
<dbReference type="EMBL" id="JAGKTC010000003">
    <property type="protein sequence ID" value="MBP3985319.1"/>
    <property type="molecule type" value="Genomic_DNA"/>
</dbReference>
<protein>
    <recommendedName>
        <fullName evidence="5">Phasin family protein</fullName>
    </recommendedName>
</protein>
<keyword evidence="1" id="KW-0175">Coiled coil</keyword>
<dbReference type="AlphaFoldDB" id="A0A941AUM6"/>
<accession>A0A941AUM6</accession>
<evidence type="ECO:0000256" key="2">
    <source>
        <dbReference type="SAM" id="MobiDB-lite"/>
    </source>
</evidence>
<dbReference type="RefSeq" id="WP_210537191.1">
    <property type="nucleotide sequence ID" value="NZ_JAGKTC010000003.1"/>
</dbReference>
<feature type="compositionally biased region" description="Basic residues" evidence="2">
    <location>
        <begin position="107"/>
        <end position="141"/>
    </location>
</feature>
<gene>
    <name evidence="3" type="ORF">J5837_12975</name>
</gene>
<evidence type="ECO:0000256" key="1">
    <source>
        <dbReference type="SAM" id="Coils"/>
    </source>
</evidence>
<evidence type="ECO:0000313" key="3">
    <source>
        <dbReference type="EMBL" id="MBP3985319.1"/>
    </source>
</evidence>
<keyword evidence="4" id="KW-1185">Reference proteome</keyword>
<comment type="caution">
    <text evidence="3">The sequence shown here is derived from an EMBL/GenBank/DDBJ whole genome shotgun (WGS) entry which is preliminary data.</text>
</comment>
<feature type="region of interest" description="Disordered" evidence="2">
    <location>
        <begin position="103"/>
        <end position="141"/>
    </location>
</feature>
<dbReference type="Proteomes" id="UP000673447">
    <property type="component" value="Unassembled WGS sequence"/>
</dbReference>